<evidence type="ECO:0000256" key="1">
    <source>
        <dbReference type="SAM" id="MobiDB-lite"/>
    </source>
</evidence>
<proteinExistence type="predicted"/>
<accession>A0AA40KBM7</accession>
<dbReference type="AlphaFoldDB" id="A0AA40KBM7"/>
<gene>
    <name evidence="2" type="ORF">B0T18DRAFT_396384</name>
</gene>
<feature type="compositionally biased region" description="Basic and acidic residues" evidence="1">
    <location>
        <begin position="1"/>
        <end position="12"/>
    </location>
</feature>
<evidence type="ECO:0000313" key="2">
    <source>
        <dbReference type="EMBL" id="KAK0753268.1"/>
    </source>
</evidence>
<organism evidence="2 3">
    <name type="scientific">Schizothecium vesticola</name>
    <dbReference type="NCBI Taxonomy" id="314040"/>
    <lineage>
        <taxon>Eukaryota</taxon>
        <taxon>Fungi</taxon>
        <taxon>Dikarya</taxon>
        <taxon>Ascomycota</taxon>
        <taxon>Pezizomycotina</taxon>
        <taxon>Sordariomycetes</taxon>
        <taxon>Sordariomycetidae</taxon>
        <taxon>Sordariales</taxon>
        <taxon>Schizotheciaceae</taxon>
        <taxon>Schizothecium</taxon>
    </lineage>
</organism>
<reference evidence="2" key="1">
    <citation type="submission" date="2023-06" db="EMBL/GenBank/DDBJ databases">
        <title>Genome-scale phylogeny and comparative genomics of the fungal order Sordariales.</title>
        <authorList>
            <consortium name="Lawrence Berkeley National Laboratory"/>
            <person name="Hensen N."/>
            <person name="Bonometti L."/>
            <person name="Westerberg I."/>
            <person name="Brannstrom I.O."/>
            <person name="Guillou S."/>
            <person name="Cros-Aarteil S."/>
            <person name="Calhoun S."/>
            <person name="Haridas S."/>
            <person name="Kuo A."/>
            <person name="Mondo S."/>
            <person name="Pangilinan J."/>
            <person name="Riley R."/>
            <person name="LaButti K."/>
            <person name="Andreopoulos B."/>
            <person name="Lipzen A."/>
            <person name="Chen C."/>
            <person name="Yanf M."/>
            <person name="Daum C."/>
            <person name="Ng V."/>
            <person name="Clum A."/>
            <person name="Steindorff A."/>
            <person name="Ohm R."/>
            <person name="Martin F."/>
            <person name="Silar P."/>
            <person name="Natvig D."/>
            <person name="Lalanne C."/>
            <person name="Gautier V."/>
            <person name="Ament-velasquez S.L."/>
            <person name="Kruys A."/>
            <person name="Hutchinson M.I."/>
            <person name="Powell A.J."/>
            <person name="Barry K."/>
            <person name="Miller A.N."/>
            <person name="Grigoriev I.V."/>
            <person name="Debuchy R."/>
            <person name="Gladieux P."/>
            <person name="Thoren M.H."/>
            <person name="Johannesson H."/>
        </authorList>
    </citation>
    <scope>NUCLEOTIDE SEQUENCE</scope>
    <source>
        <strain evidence="2">SMH3187-1</strain>
    </source>
</reference>
<feature type="region of interest" description="Disordered" evidence="1">
    <location>
        <begin position="280"/>
        <end position="324"/>
    </location>
</feature>
<keyword evidence="3" id="KW-1185">Reference proteome</keyword>
<feature type="region of interest" description="Disordered" evidence="1">
    <location>
        <begin position="1"/>
        <end position="68"/>
    </location>
</feature>
<name>A0AA40KBM7_9PEZI</name>
<comment type="caution">
    <text evidence="2">The sequence shown here is derived from an EMBL/GenBank/DDBJ whole genome shotgun (WGS) entry which is preliminary data.</text>
</comment>
<dbReference type="EMBL" id="JAUKUD010000001">
    <property type="protein sequence ID" value="KAK0753268.1"/>
    <property type="molecule type" value="Genomic_DNA"/>
</dbReference>
<dbReference type="Proteomes" id="UP001172155">
    <property type="component" value="Unassembled WGS sequence"/>
</dbReference>
<protein>
    <submittedName>
        <fullName evidence="2">Uncharacterized protein</fullName>
    </submittedName>
</protein>
<evidence type="ECO:0000313" key="3">
    <source>
        <dbReference type="Proteomes" id="UP001172155"/>
    </source>
</evidence>
<sequence length="324" mass="35585">MIACRSPDRDPDGPQPRSIRRQLPPVGRQRGIHSTGHLYERASSSPSVRGQCQEPRRSSLDTVPPPLPLTTSCRAPTILWKWPHHARPFAVDTRTVTSTPVDDSASRLSAHAAPLVSPRSSSTHGKLCDDPSPEDCILFKMFQRHERGSRLNSSFFFGGALPCHPKLSQRLRRCFGSRSSGIEIALVRGRRDVDGGGQSLPAMLSLVALGGLFALGSCDVVCRTATKKSVAFIVRLDGGAPLPLFRCRRRRLSRWTQTTELAPGRWRRVCHQNTHSGTFGNGELRRCPAPPPRNTGDSMEPMPRSQLARRRRPDAVDAMAVGAG</sequence>
<feature type="region of interest" description="Disordered" evidence="1">
    <location>
        <begin position="100"/>
        <end position="128"/>
    </location>
</feature>